<dbReference type="PANTHER" id="PTHR34817">
    <property type="entry name" value="NUCLEOTIDYLTRANSFERASE"/>
    <property type="match status" value="1"/>
</dbReference>
<keyword evidence="2" id="KW-1185">Reference proteome</keyword>
<gene>
    <name evidence="1" type="ORF">Athai_20410</name>
</gene>
<dbReference type="InterPro" id="IPR018775">
    <property type="entry name" value="RlaP"/>
</dbReference>
<dbReference type="Pfam" id="PF10127">
    <property type="entry name" value="RlaP"/>
    <property type="match status" value="1"/>
</dbReference>
<organism evidence="1 2">
    <name type="scientific">Actinocatenispora thailandica</name>
    <dbReference type="NCBI Taxonomy" id="227318"/>
    <lineage>
        <taxon>Bacteria</taxon>
        <taxon>Bacillati</taxon>
        <taxon>Actinomycetota</taxon>
        <taxon>Actinomycetes</taxon>
        <taxon>Micromonosporales</taxon>
        <taxon>Micromonosporaceae</taxon>
        <taxon>Actinocatenispora</taxon>
    </lineage>
</organism>
<dbReference type="PANTHER" id="PTHR34817:SF2">
    <property type="entry name" value="NUCLEOTIDYLTRANSFERASE"/>
    <property type="match status" value="1"/>
</dbReference>
<dbReference type="Proteomes" id="UP000611640">
    <property type="component" value="Chromosome"/>
</dbReference>
<dbReference type="RefSeq" id="WP_203961258.1">
    <property type="nucleotide sequence ID" value="NZ_AP023355.1"/>
</dbReference>
<proteinExistence type="predicted"/>
<evidence type="ECO:0008006" key="3">
    <source>
        <dbReference type="Google" id="ProtNLM"/>
    </source>
</evidence>
<accession>A0A7R7HWX3</accession>
<dbReference type="AlphaFoldDB" id="A0A7R7HWX3"/>
<reference evidence="1 2" key="1">
    <citation type="submission" date="2020-08" db="EMBL/GenBank/DDBJ databases">
        <title>Whole genome shotgun sequence of Actinocatenispora thailandica NBRC 105041.</title>
        <authorList>
            <person name="Komaki H."/>
            <person name="Tamura T."/>
        </authorList>
    </citation>
    <scope>NUCLEOTIDE SEQUENCE [LARGE SCALE GENOMIC DNA]</scope>
    <source>
        <strain evidence="1 2">NBRC 105041</strain>
    </source>
</reference>
<protein>
    <recommendedName>
        <fullName evidence="3">Nucleotidyltransferase</fullName>
    </recommendedName>
</protein>
<sequence length="231" mass="24939">MHVLLSGVVGSTAYGLAGPGSDVDRLGVFAVPTVELHGLRRPTESVVTTAPDVTMHEAAKWCRLALGANPTVTELAWLPDDLYEVRTGLGERLIGIRTAFLSAPRVRDAYLGYATRQLRALSGGAAVPAADRELVRRRSAKHARHLARLVAQGEELYRTGTVRIQLADPAGVAAFGERVADGDLAAARRLLRRARETLDTVPSALPDRPDEPAVERWLRSVRAARWTEGAA</sequence>
<dbReference type="EMBL" id="AP023355">
    <property type="protein sequence ID" value="BCJ34538.1"/>
    <property type="molecule type" value="Genomic_DNA"/>
</dbReference>
<evidence type="ECO:0000313" key="2">
    <source>
        <dbReference type="Proteomes" id="UP000611640"/>
    </source>
</evidence>
<name>A0A7R7HWX3_9ACTN</name>
<evidence type="ECO:0000313" key="1">
    <source>
        <dbReference type="EMBL" id="BCJ34538.1"/>
    </source>
</evidence>
<dbReference type="KEGG" id="atl:Athai_20410"/>